<gene>
    <name evidence="2" type="ORF">LCGC14_2437730</name>
</gene>
<evidence type="ECO:0000259" key="1">
    <source>
        <dbReference type="SMART" id="SM01126"/>
    </source>
</evidence>
<dbReference type="InterPro" id="IPR053164">
    <property type="entry name" value="IS1016-like_transposase"/>
</dbReference>
<dbReference type="SMART" id="SM01126">
    <property type="entry name" value="DDE_Tnp_IS1595"/>
    <property type="match status" value="1"/>
</dbReference>
<protein>
    <recommendedName>
        <fullName evidence="1">ISXO2-like transposase domain-containing protein</fullName>
    </recommendedName>
</protein>
<proteinExistence type="predicted"/>
<evidence type="ECO:0000313" key="2">
    <source>
        <dbReference type="EMBL" id="KKL22209.1"/>
    </source>
</evidence>
<dbReference type="EMBL" id="LAZR01037436">
    <property type="protein sequence ID" value="KKL22209.1"/>
    <property type="molecule type" value="Genomic_DNA"/>
</dbReference>
<dbReference type="AlphaFoldDB" id="A0A0F9BK06"/>
<name>A0A0F9BK06_9ZZZZ</name>
<comment type="caution">
    <text evidence="2">The sequence shown here is derived from an EMBL/GenBank/DDBJ whole genome shotgun (WGS) entry which is preliminary data.</text>
</comment>
<dbReference type="PANTHER" id="PTHR47163">
    <property type="entry name" value="DDE_TNP_IS1595 DOMAIN-CONTAINING PROTEIN"/>
    <property type="match status" value="1"/>
</dbReference>
<reference evidence="2" key="1">
    <citation type="journal article" date="2015" name="Nature">
        <title>Complex archaea that bridge the gap between prokaryotes and eukaryotes.</title>
        <authorList>
            <person name="Spang A."/>
            <person name="Saw J.H."/>
            <person name="Jorgensen S.L."/>
            <person name="Zaremba-Niedzwiedzka K."/>
            <person name="Martijn J."/>
            <person name="Lind A.E."/>
            <person name="van Eijk R."/>
            <person name="Schleper C."/>
            <person name="Guy L."/>
            <person name="Ettema T.J."/>
        </authorList>
    </citation>
    <scope>NUCLEOTIDE SEQUENCE</scope>
</reference>
<dbReference type="InterPro" id="IPR024442">
    <property type="entry name" value="Transposase_Zn_ribbon"/>
</dbReference>
<feature type="domain" description="ISXO2-like transposase" evidence="1">
    <location>
        <begin position="133"/>
        <end position="273"/>
    </location>
</feature>
<dbReference type="NCBIfam" id="NF033547">
    <property type="entry name" value="transpos_IS1595"/>
    <property type="match status" value="1"/>
</dbReference>
<dbReference type="Pfam" id="PF12760">
    <property type="entry name" value="Zn_ribbon_IS1595"/>
    <property type="match status" value="1"/>
</dbReference>
<dbReference type="InterPro" id="IPR024445">
    <property type="entry name" value="Tnp_ISXO2-like"/>
</dbReference>
<dbReference type="PANTHER" id="PTHR47163:SF2">
    <property type="entry name" value="SI:DKEY-17M8.2"/>
    <property type="match status" value="1"/>
</dbReference>
<sequence>MGKNRIPFPKTVFEFAHWFSDDKACMDYLYQSRWPESFVCPKCGSTEGPYMLDKYKRIECSSCGHQTSVTAGTVLHRTRMPLTMWFEAAYHVATYTPGISALQLQKHLGTSYETAFNMLHKLRAAMVRPERDRIHGKVKMDETFVGSTKPGKRGRGAEGKTIVLGAIEVLPAREKRIRSGRLRMRVVPDAKGKTIVAFAKESVEPGSLIFSDDLSSYDILAKHGYRHRVVSPDGLDRIHMSFGNFKTWILGTHHGVSSKHMQAYVNEFVFRHNRRSNPMAAFQTILGLAAQAEGPTYEGLYAVGDEGGWVHPNA</sequence>
<dbReference type="Pfam" id="PF12762">
    <property type="entry name" value="DDE_Tnp_IS1595"/>
    <property type="match status" value="1"/>
</dbReference>
<organism evidence="2">
    <name type="scientific">marine sediment metagenome</name>
    <dbReference type="NCBI Taxonomy" id="412755"/>
    <lineage>
        <taxon>unclassified sequences</taxon>
        <taxon>metagenomes</taxon>
        <taxon>ecological metagenomes</taxon>
    </lineage>
</organism>
<accession>A0A0F9BK06</accession>